<proteinExistence type="predicted"/>
<organism evidence="2 3">
    <name type="scientific">Cupriavidus metallidurans (strain ATCC 43123 / DSM 2839 / NBRC 102507 / CH34)</name>
    <name type="common">Ralstonia metallidurans</name>
    <dbReference type="NCBI Taxonomy" id="266264"/>
    <lineage>
        <taxon>Bacteria</taxon>
        <taxon>Pseudomonadati</taxon>
        <taxon>Pseudomonadota</taxon>
        <taxon>Betaproteobacteria</taxon>
        <taxon>Burkholderiales</taxon>
        <taxon>Burkholderiaceae</taxon>
        <taxon>Cupriavidus</taxon>
    </lineage>
</organism>
<dbReference type="HOGENOM" id="CLU_3414941_0_0_4"/>
<reference evidence="3" key="1">
    <citation type="journal article" date="2010" name="PLoS ONE">
        <title>The complete genome sequence of Cupriavidus metallidurans strain CH34, a master survivalist in harsh and anthropogenic environments.</title>
        <authorList>
            <person name="Janssen P.J."/>
            <person name="Van Houdt R."/>
            <person name="Moors H."/>
            <person name="Monsieurs P."/>
            <person name="Morin N."/>
            <person name="Michaux A."/>
            <person name="Benotmane M.A."/>
            <person name="Leys N."/>
            <person name="Vallaeys T."/>
            <person name="Lapidus A."/>
            <person name="Monchy S."/>
            <person name="Medigue C."/>
            <person name="Taghavi S."/>
            <person name="McCorkle S."/>
            <person name="Dunn J."/>
            <person name="van der Lelie D."/>
            <person name="Mergeay M."/>
        </authorList>
    </citation>
    <scope>NUCLEOTIDE SEQUENCE [LARGE SCALE GENOMIC DNA]</scope>
    <source>
        <strain evidence="3">ATCC 43123 / DSM 2839 / NBRC 102507 / CH34</strain>
    </source>
</reference>
<keyword evidence="3" id="KW-1185">Reference proteome</keyword>
<evidence type="ECO:0000313" key="3">
    <source>
        <dbReference type="Proteomes" id="UP000002429"/>
    </source>
</evidence>
<keyword evidence="1" id="KW-0472">Membrane</keyword>
<dbReference type="EMBL" id="CP000352">
    <property type="protein sequence ID" value="ADC45077.1"/>
    <property type="molecule type" value="Genomic_DNA"/>
</dbReference>
<dbReference type="Proteomes" id="UP000002429">
    <property type="component" value="Chromosome"/>
</dbReference>
<dbReference type="AlphaFoldDB" id="D3DXQ7"/>
<keyword evidence="1" id="KW-0812">Transmembrane</keyword>
<sequence>MAVSTDYILIFNINISFSIKWISIIID</sequence>
<protein>
    <submittedName>
        <fullName evidence="2">Uncharacterized protein</fullName>
    </submittedName>
</protein>
<accession>D3DXQ7</accession>
<keyword evidence="1" id="KW-1133">Transmembrane helix</keyword>
<gene>
    <name evidence="2" type="ordered locus">Rmet_6465</name>
</gene>
<evidence type="ECO:0000313" key="2">
    <source>
        <dbReference type="EMBL" id="ADC45077.1"/>
    </source>
</evidence>
<dbReference type="KEGG" id="rme:Rmet_6465"/>
<evidence type="ECO:0000256" key="1">
    <source>
        <dbReference type="SAM" id="Phobius"/>
    </source>
</evidence>
<name>D3DXQ7_CUPMC</name>
<feature type="transmembrane region" description="Helical" evidence="1">
    <location>
        <begin position="7"/>
        <end position="26"/>
    </location>
</feature>